<feature type="region of interest" description="Disordered" evidence="3">
    <location>
        <begin position="65"/>
        <end position="154"/>
    </location>
</feature>
<dbReference type="GO" id="GO:0005730">
    <property type="term" value="C:nucleolus"/>
    <property type="evidence" value="ECO:0007669"/>
    <property type="project" value="TreeGrafter"/>
</dbReference>
<evidence type="ECO:0000256" key="2">
    <source>
        <dbReference type="ARBA" id="ARBA00013850"/>
    </source>
</evidence>
<feature type="domain" description="Apoptosis-antagonizing transcription factor C-terminal" evidence="4">
    <location>
        <begin position="339"/>
        <end position="415"/>
    </location>
</feature>
<reference evidence="6" key="1">
    <citation type="submission" date="2023-10" db="EMBL/GenBank/DDBJ databases">
        <authorList>
            <person name="Noh H."/>
        </authorList>
    </citation>
    <scope>NUCLEOTIDE SEQUENCE</scope>
    <source>
        <strain evidence="6">DUCC4014</strain>
    </source>
</reference>
<evidence type="ECO:0000256" key="3">
    <source>
        <dbReference type="SAM" id="MobiDB-lite"/>
    </source>
</evidence>
<dbReference type="RefSeq" id="XP_062627046.1">
    <property type="nucleotide sequence ID" value="XM_062771062.1"/>
</dbReference>
<accession>A0AAF1BLL1</accession>
<dbReference type="GO" id="GO:0000462">
    <property type="term" value="P:maturation of SSU-rRNA from tricistronic rRNA transcript (SSU-rRNA, 5.8S rRNA, LSU-rRNA)"/>
    <property type="evidence" value="ECO:0007669"/>
    <property type="project" value="TreeGrafter"/>
</dbReference>
<dbReference type="InterPro" id="IPR039223">
    <property type="entry name" value="AATF/Bfr2"/>
</dbReference>
<organism evidence="6 7">
    <name type="scientific">Vanrija pseudolonga</name>
    <dbReference type="NCBI Taxonomy" id="143232"/>
    <lineage>
        <taxon>Eukaryota</taxon>
        <taxon>Fungi</taxon>
        <taxon>Dikarya</taxon>
        <taxon>Basidiomycota</taxon>
        <taxon>Agaricomycotina</taxon>
        <taxon>Tremellomycetes</taxon>
        <taxon>Trichosporonales</taxon>
        <taxon>Trichosporonaceae</taxon>
        <taxon>Vanrija</taxon>
    </lineage>
</organism>
<evidence type="ECO:0000259" key="5">
    <source>
        <dbReference type="Pfam" id="PF13339"/>
    </source>
</evidence>
<dbReference type="GeneID" id="87807780"/>
<dbReference type="Pfam" id="PF08164">
    <property type="entry name" value="TRAUB"/>
    <property type="match status" value="1"/>
</dbReference>
<feature type="region of interest" description="Disordered" evidence="3">
    <location>
        <begin position="353"/>
        <end position="380"/>
    </location>
</feature>
<feature type="domain" description="AATF leucine zipper-containing" evidence="5">
    <location>
        <begin position="158"/>
        <end position="285"/>
    </location>
</feature>
<feature type="compositionally biased region" description="Polar residues" evidence="3">
    <location>
        <begin position="1"/>
        <end position="11"/>
    </location>
</feature>
<dbReference type="InterPro" id="IPR025160">
    <property type="entry name" value="AATF"/>
</dbReference>
<dbReference type="EMBL" id="CP086716">
    <property type="protein sequence ID" value="WOO81014.1"/>
    <property type="molecule type" value="Genomic_DNA"/>
</dbReference>
<protein>
    <recommendedName>
        <fullName evidence="2">Protein BFR2</fullName>
    </recommendedName>
</protein>
<feature type="compositionally biased region" description="Basic and acidic residues" evidence="3">
    <location>
        <begin position="30"/>
        <end position="46"/>
    </location>
</feature>
<gene>
    <name evidence="6" type="primary">BFR2</name>
    <name evidence="6" type="ORF">LOC62_03G004542</name>
</gene>
<keyword evidence="7" id="KW-1185">Reference proteome</keyword>
<feature type="region of interest" description="Disordered" evidence="3">
    <location>
        <begin position="1"/>
        <end position="49"/>
    </location>
</feature>
<comment type="similarity">
    <text evidence="1">Belongs to the AATF family.</text>
</comment>
<evidence type="ECO:0000313" key="6">
    <source>
        <dbReference type="EMBL" id="WOO81014.1"/>
    </source>
</evidence>
<feature type="compositionally biased region" description="Acidic residues" evidence="3">
    <location>
        <begin position="82"/>
        <end position="135"/>
    </location>
</feature>
<dbReference type="AlphaFoldDB" id="A0AAF1BLL1"/>
<dbReference type="Proteomes" id="UP000827549">
    <property type="component" value="Chromosome 3"/>
</dbReference>
<dbReference type="PANTHER" id="PTHR15565">
    <property type="entry name" value="AATF PROTEIN APOPTOSIS ANTAGONIZING TRANSCRIPTION FACTOR"/>
    <property type="match status" value="1"/>
</dbReference>
<evidence type="ECO:0000259" key="4">
    <source>
        <dbReference type="Pfam" id="PF08164"/>
    </source>
</evidence>
<evidence type="ECO:0000256" key="1">
    <source>
        <dbReference type="ARBA" id="ARBA00008966"/>
    </source>
</evidence>
<dbReference type="InterPro" id="IPR012617">
    <property type="entry name" value="AATF_C"/>
</dbReference>
<name>A0AAF1BLL1_9TREE</name>
<dbReference type="Pfam" id="PF13339">
    <property type="entry name" value="AATF-Che1"/>
    <property type="match status" value="1"/>
</dbReference>
<sequence length="445" mass="48784">MSRPTLAQQLKQLGEEPTSIDPESAYASLDSHDLSRTGDEGREHYLDVGPSKLRAAAGAAATQTLLGDKYGGKTSSRMKIFDDEDDEEDDEEDVGGGFDDEDEEEGEEDEDEDEDDEELDEDEEEDEEDDDEEEDARPAPSGRTLDPVGALRESRLKDIEKGRAIKRQKDLFDNLVTLRITFQKALGATFKIPSKGEERDDDPAGEIEDKRAETLKSLGKLSETLFALREGITLPGVEAPRKRKRTEDGDAEDEEYWKASAADSLALVDATHPQLIPILNKWSTKIQAASLQLGAKHAGGSKFLQSTRGATGVVDAIDASLQQRRDAPKPLLESEEAGYRALLREVIESRQGSSAVDLSHHRREKKKKREAERGGSKGRKLRYTVHDKAVNFVVPIPLEGGWHEEQVDELFSSLFGGVGLAGAISTTAEEPANGGLTDLGGLKVF</sequence>
<evidence type="ECO:0000313" key="7">
    <source>
        <dbReference type="Proteomes" id="UP000827549"/>
    </source>
</evidence>
<dbReference type="PANTHER" id="PTHR15565:SF0">
    <property type="entry name" value="PROTEIN AATF"/>
    <property type="match status" value="1"/>
</dbReference>
<proteinExistence type="inferred from homology"/>